<protein>
    <recommendedName>
        <fullName evidence="2">STRA8 bHLH domain-containing protein</fullName>
    </recommendedName>
</protein>
<sequence length="267" mass="30470">MSSRGGAGRSGTRRKRDTEEHQKERRRALQARHRANLATLFQTLHTVVCPTDNKMPAKWKILDHAKGFLKEQEAYLSRLMLLKGIFLGNEDGPCSLDEVRAEYRRLQSHSSSLRSRRPGGHRRHGGADGEDLIETSEEDSAEETLDDCAPSQTSINSLTNILEFEGWGLFQNVVCLFVCLFVCCQDLLQDAYDVVKKEMDSDHSPVLAPPQCGDFDKLREIYKDIMCFVKTQMVEKPEHNQDLCLSAMRDYEEIFLQCSESFDSEDM</sequence>
<feature type="compositionally biased region" description="Acidic residues" evidence="1">
    <location>
        <begin position="128"/>
        <end position="146"/>
    </location>
</feature>
<reference evidence="3" key="2">
    <citation type="submission" date="2025-08" db="UniProtKB">
        <authorList>
            <consortium name="Ensembl"/>
        </authorList>
    </citation>
    <scope>IDENTIFICATION</scope>
</reference>
<dbReference type="GO" id="GO:0051321">
    <property type="term" value="P:meiotic cell cycle"/>
    <property type="evidence" value="ECO:0007669"/>
    <property type="project" value="InterPro"/>
</dbReference>
<dbReference type="GO" id="GO:0090427">
    <property type="term" value="P:activation of meiosis"/>
    <property type="evidence" value="ECO:0007669"/>
    <property type="project" value="TreeGrafter"/>
</dbReference>
<dbReference type="AlphaFoldDB" id="A0A4W5PM79"/>
<dbReference type="Proteomes" id="UP000314982">
    <property type="component" value="Unassembled WGS sequence"/>
</dbReference>
<feature type="domain" description="STRA8 bHLH" evidence="2">
    <location>
        <begin position="20"/>
        <end position="86"/>
    </location>
</feature>
<evidence type="ECO:0000313" key="4">
    <source>
        <dbReference type="Proteomes" id="UP000314982"/>
    </source>
</evidence>
<feature type="region of interest" description="Disordered" evidence="1">
    <location>
        <begin position="107"/>
        <end position="148"/>
    </location>
</feature>
<dbReference type="PANTHER" id="PTHR35254">
    <property type="entry name" value="STIMULATED BY RETINOIC ACID GENE 8 PROTEIN HOMOLOG"/>
    <property type="match status" value="1"/>
</dbReference>
<evidence type="ECO:0000256" key="1">
    <source>
        <dbReference type="SAM" id="MobiDB-lite"/>
    </source>
</evidence>
<dbReference type="SUPFAM" id="SSF47459">
    <property type="entry name" value="HLH, helix-loop-helix DNA-binding domain"/>
    <property type="match status" value="1"/>
</dbReference>
<accession>A0A4W5PM79</accession>
<dbReference type="GO" id="GO:0005634">
    <property type="term" value="C:nucleus"/>
    <property type="evidence" value="ECO:0007669"/>
    <property type="project" value="TreeGrafter"/>
</dbReference>
<dbReference type="GO" id="GO:0007283">
    <property type="term" value="P:spermatogenesis"/>
    <property type="evidence" value="ECO:0007669"/>
    <property type="project" value="TreeGrafter"/>
</dbReference>
<reference evidence="3" key="3">
    <citation type="submission" date="2025-09" db="UniProtKB">
        <authorList>
            <consortium name="Ensembl"/>
        </authorList>
    </citation>
    <scope>IDENTIFICATION</scope>
</reference>
<dbReference type="STRING" id="62062.ENSHHUP00000064567"/>
<dbReference type="GO" id="GO:0046983">
    <property type="term" value="F:protein dimerization activity"/>
    <property type="evidence" value="ECO:0007669"/>
    <property type="project" value="InterPro"/>
</dbReference>
<dbReference type="Pfam" id="PF23175">
    <property type="entry name" value="bHLH_STRA8"/>
    <property type="match status" value="1"/>
</dbReference>
<dbReference type="PANTHER" id="PTHR35254:SF1">
    <property type="entry name" value="STIMULATED BY RETINOIC ACID GENE 8 PROTEIN HOMOLOG"/>
    <property type="match status" value="1"/>
</dbReference>
<keyword evidence="4" id="KW-1185">Reference proteome</keyword>
<feature type="compositionally biased region" description="Basic residues" evidence="1">
    <location>
        <begin position="114"/>
        <end position="124"/>
    </location>
</feature>
<dbReference type="GeneTree" id="ENSGT00970000198356"/>
<dbReference type="InterPro" id="IPR036638">
    <property type="entry name" value="HLH_DNA-bd_sf"/>
</dbReference>
<dbReference type="Ensembl" id="ENSHHUT00000066764.1">
    <property type="protein sequence ID" value="ENSHHUP00000064567.1"/>
    <property type="gene ID" value="ENSHHUG00000038128.1"/>
</dbReference>
<dbReference type="GO" id="GO:0071300">
    <property type="term" value="P:cellular response to retinoic acid"/>
    <property type="evidence" value="ECO:0007669"/>
    <property type="project" value="InterPro"/>
</dbReference>
<name>A0A4W5PM79_9TELE</name>
<dbReference type="GO" id="GO:0048477">
    <property type="term" value="P:oogenesis"/>
    <property type="evidence" value="ECO:0007669"/>
    <property type="project" value="TreeGrafter"/>
</dbReference>
<proteinExistence type="predicted"/>
<feature type="region of interest" description="Disordered" evidence="1">
    <location>
        <begin position="1"/>
        <end position="29"/>
    </location>
</feature>
<evidence type="ECO:0000259" key="2">
    <source>
        <dbReference type="Pfam" id="PF23175"/>
    </source>
</evidence>
<organism evidence="3 4">
    <name type="scientific">Hucho hucho</name>
    <name type="common">huchen</name>
    <dbReference type="NCBI Taxonomy" id="62062"/>
    <lineage>
        <taxon>Eukaryota</taxon>
        <taxon>Metazoa</taxon>
        <taxon>Chordata</taxon>
        <taxon>Craniata</taxon>
        <taxon>Vertebrata</taxon>
        <taxon>Euteleostomi</taxon>
        <taxon>Actinopterygii</taxon>
        <taxon>Neopterygii</taxon>
        <taxon>Teleostei</taxon>
        <taxon>Protacanthopterygii</taxon>
        <taxon>Salmoniformes</taxon>
        <taxon>Salmonidae</taxon>
        <taxon>Salmoninae</taxon>
        <taxon>Hucho</taxon>
    </lineage>
</organism>
<dbReference type="InterPro" id="IPR057021">
    <property type="entry name" value="bHLH_STRA8"/>
</dbReference>
<reference evidence="4" key="1">
    <citation type="submission" date="2018-06" db="EMBL/GenBank/DDBJ databases">
        <title>Genome assembly of Danube salmon.</title>
        <authorList>
            <person name="Macqueen D.J."/>
            <person name="Gundappa M.K."/>
        </authorList>
    </citation>
    <scope>NUCLEOTIDE SEQUENCE [LARGE SCALE GENOMIC DNA]</scope>
</reference>
<evidence type="ECO:0000313" key="3">
    <source>
        <dbReference type="Ensembl" id="ENSHHUP00000064567.1"/>
    </source>
</evidence>
<dbReference type="InterPro" id="IPR033537">
    <property type="entry name" value="Stra8"/>
</dbReference>